<comment type="catalytic activity">
    <reaction evidence="5">
        <text>a 3-(all-trans-polyprenyl)benzene-1,2-diol + S-adenosyl-L-methionine = a 2-methoxy-6-(all-trans-polyprenyl)phenol + S-adenosyl-L-homocysteine + H(+)</text>
        <dbReference type="Rhea" id="RHEA:31411"/>
        <dbReference type="Rhea" id="RHEA-COMP:9550"/>
        <dbReference type="Rhea" id="RHEA-COMP:9551"/>
        <dbReference type="ChEBI" id="CHEBI:15378"/>
        <dbReference type="ChEBI" id="CHEBI:57856"/>
        <dbReference type="ChEBI" id="CHEBI:59789"/>
        <dbReference type="ChEBI" id="CHEBI:62729"/>
        <dbReference type="ChEBI" id="CHEBI:62731"/>
        <dbReference type="EC" id="2.1.1.222"/>
    </reaction>
</comment>
<feature type="binding site" evidence="5">
    <location>
        <position position="79"/>
    </location>
    <ligand>
        <name>S-adenosyl-L-methionine</name>
        <dbReference type="ChEBI" id="CHEBI:59789"/>
    </ligand>
</feature>
<dbReference type="EC" id="2.1.1.64" evidence="5"/>
<dbReference type="CDD" id="cd02440">
    <property type="entry name" value="AdoMet_MTases"/>
    <property type="match status" value="1"/>
</dbReference>
<comment type="catalytic activity">
    <reaction evidence="5">
        <text>a 3-demethylubiquinol + S-adenosyl-L-methionine = a ubiquinol + S-adenosyl-L-homocysteine + H(+)</text>
        <dbReference type="Rhea" id="RHEA:44380"/>
        <dbReference type="Rhea" id="RHEA-COMP:9566"/>
        <dbReference type="Rhea" id="RHEA-COMP:10914"/>
        <dbReference type="ChEBI" id="CHEBI:15378"/>
        <dbReference type="ChEBI" id="CHEBI:17976"/>
        <dbReference type="ChEBI" id="CHEBI:57856"/>
        <dbReference type="ChEBI" id="CHEBI:59789"/>
        <dbReference type="ChEBI" id="CHEBI:84422"/>
        <dbReference type="EC" id="2.1.1.64"/>
    </reaction>
</comment>
<dbReference type="InterPro" id="IPR029063">
    <property type="entry name" value="SAM-dependent_MTases_sf"/>
</dbReference>
<evidence type="ECO:0000313" key="7">
    <source>
        <dbReference type="Proteomes" id="UP000470384"/>
    </source>
</evidence>
<name>A0A845Q7K0_9HYPH</name>
<reference evidence="6 7" key="1">
    <citation type="journal article" date="2016" name="Int. J. Syst. Evol. Microbiol.">
        <title>Pyruvatibacter mobilis gen. nov., sp. nov., a marine bacterium from the culture broth of Picochlorum sp. 122.</title>
        <authorList>
            <person name="Wang G."/>
            <person name="Tang M."/>
            <person name="Wu H."/>
            <person name="Dai S."/>
            <person name="Li T."/>
            <person name="Chen C."/>
            <person name="He H."/>
            <person name="Fan J."/>
            <person name="Xiang W."/>
            <person name="Li X."/>
        </authorList>
    </citation>
    <scope>NUCLEOTIDE SEQUENCE [LARGE SCALE GENOMIC DNA]</scope>
    <source>
        <strain evidence="6 7">GYP-11</strain>
    </source>
</reference>
<dbReference type="GO" id="GO:0010420">
    <property type="term" value="F:polyprenyldihydroxybenzoate methyltransferase activity"/>
    <property type="evidence" value="ECO:0007669"/>
    <property type="project" value="InterPro"/>
</dbReference>
<proteinExistence type="inferred from homology"/>
<dbReference type="EMBL" id="WXYQ01000001">
    <property type="protein sequence ID" value="NBG94605.1"/>
    <property type="molecule type" value="Genomic_DNA"/>
</dbReference>
<dbReference type="UniPathway" id="UPA00232"/>
<evidence type="ECO:0000313" key="6">
    <source>
        <dbReference type="EMBL" id="NBG94605.1"/>
    </source>
</evidence>
<comment type="similarity">
    <text evidence="5">Belongs to the methyltransferase superfamily. UbiG/COQ3 family.</text>
</comment>
<dbReference type="RefSeq" id="WP_160586676.1">
    <property type="nucleotide sequence ID" value="NZ_BMHN01000001.1"/>
</dbReference>
<protein>
    <recommendedName>
        <fullName evidence="5">Ubiquinone biosynthesis O-methyltransferase</fullName>
    </recommendedName>
    <alternativeName>
        <fullName evidence="5">2-polyprenyl-6-hydroxyphenol methylase</fullName>
        <ecNumber evidence="5">2.1.1.222</ecNumber>
    </alternativeName>
    <alternativeName>
        <fullName evidence="5">3-demethylubiquinone 3-O-methyltransferase</fullName>
        <ecNumber evidence="5">2.1.1.64</ecNumber>
    </alternativeName>
</protein>
<feature type="binding site" evidence="5">
    <location>
        <position position="143"/>
    </location>
    <ligand>
        <name>S-adenosyl-L-methionine</name>
        <dbReference type="ChEBI" id="CHEBI:59789"/>
    </ligand>
</feature>
<comment type="function">
    <text evidence="5">O-methyltransferase that catalyzes the 2 O-methylation steps in the ubiquinone biosynthetic pathway.</text>
</comment>
<evidence type="ECO:0000256" key="3">
    <source>
        <dbReference type="ARBA" id="ARBA00022688"/>
    </source>
</evidence>
<dbReference type="GeneID" id="300653586"/>
<evidence type="ECO:0000256" key="2">
    <source>
        <dbReference type="ARBA" id="ARBA00022679"/>
    </source>
</evidence>
<dbReference type="AlphaFoldDB" id="A0A845Q7K0"/>
<evidence type="ECO:0000256" key="1">
    <source>
        <dbReference type="ARBA" id="ARBA00022603"/>
    </source>
</evidence>
<dbReference type="Gene3D" id="3.40.50.150">
    <property type="entry name" value="Vaccinia Virus protein VP39"/>
    <property type="match status" value="1"/>
</dbReference>
<keyword evidence="2 5" id="KW-0808">Transferase</keyword>
<feature type="binding site" evidence="5">
    <location>
        <position position="48"/>
    </location>
    <ligand>
        <name>S-adenosyl-L-methionine</name>
        <dbReference type="ChEBI" id="CHEBI:59789"/>
    </ligand>
</feature>
<dbReference type="Pfam" id="PF13489">
    <property type="entry name" value="Methyltransf_23"/>
    <property type="match status" value="1"/>
</dbReference>
<dbReference type="GO" id="GO:0061542">
    <property type="term" value="F:3-demethylubiquinol 3-O-methyltransferase activity"/>
    <property type="evidence" value="ECO:0007669"/>
    <property type="project" value="UniProtKB-UniRule"/>
</dbReference>
<gene>
    <name evidence="5 6" type="primary">ubiG</name>
    <name evidence="6" type="ORF">GTQ45_02515</name>
</gene>
<comment type="caution">
    <text evidence="6">The sequence shown here is derived from an EMBL/GenBank/DDBJ whole genome shotgun (WGS) entry which is preliminary data.</text>
</comment>
<keyword evidence="1 5" id="KW-0489">Methyltransferase</keyword>
<evidence type="ECO:0000256" key="4">
    <source>
        <dbReference type="ARBA" id="ARBA00022691"/>
    </source>
</evidence>
<feature type="binding site" evidence="5">
    <location>
        <position position="100"/>
    </location>
    <ligand>
        <name>S-adenosyl-L-methionine</name>
        <dbReference type="ChEBI" id="CHEBI:59789"/>
    </ligand>
</feature>
<dbReference type="PANTHER" id="PTHR43464:SF19">
    <property type="entry name" value="UBIQUINONE BIOSYNTHESIS O-METHYLTRANSFERASE, MITOCHONDRIAL"/>
    <property type="match status" value="1"/>
</dbReference>
<keyword evidence="3 5" id="KW-0831">Ubiquinone biosynthesis</keyword>
<accession>A0A845Q7K0</accession>
<comment type="pathway">
    <text evidence="5">Cofactor biosynthesis; ubiquinone biosynthesis.</text>
</comment>
<dbReference type="Proteomes" id="UP000470384">
    <property type="component" value="Unassembled WGS sequence"/>
</dbReference>
<dbReference type="HAMAP" id="MF_00472">
    <property type="entry name" value="UbiG"/>
    <property type="match status" value="1"/>
</dbReference>
<dbReference type="SUPFAM" id="SSF53335">
    <property type="entry name" value="S-adenosyl-L-methionine-dependent methyltransferases"/>
    <property type="match status" value="1"/>
</dbReference>
<dbReference type="GO" id="GO:0032259">
    <property type="term" value="P:methylation"/>
    <property type="evidence" value="ECO:0007669"/>
    <property type="project" value="UniProtKB-KW"/>
</dbReference>
<dbReference type="EC" id="2.1.1.222" evidence="5"/>
<dbReference type="PANTHER" id="PTHR43464">
    <property type="entry name" value="METHYLTRANSFERASE"/>
    <property type="match status" value="1"/>
</dbReference>
<sequence>MASSAQPAEQHTNGTIDPAEIEKFSAMAAEWWDPHGKFRPLHKFNPTRLAFIRETVSAHFDRDTDSTRPLDGLRLLDIGCGGGLLSEPMTRLGAQVTGADAGEKNIKTASVHAREQGLDIDYRHTTAEALAEAGEQFDVILNMEVIEHVADTSAFMKSCGTCLKPGGLMITATLNRTARAFALAVVGAEYVLGWLPRGTHEWSKFITPDEMRTLMTDAGLKPDLLTGVSYNPLADKWSLSRDTAVNYMMTATKPGSTA</sequence>
<keyword evidence="4 5" id="KW-0949">S-adenosyl-L-methionine</keyword>
<dbReference type="NCBIfam" id="TIGR01983">
    <property type="entry name" value="UbiG"/>
    <property type="match status" value="1"/>
</dbReference>
<dbReference type="InterPro" id="IPR010233">
    <property type="entry name" value="UbiG_MeTrfase"/>
</dbReference>
<dbReference type="OrthoDB" id="9801538at2"/>
<keyword evidence="7" id="KW-1185">Reference proteome</keyword>
<organism evidence="6 7">
    <name type="scientific">Pyruvatibacter mobilis</name>
    <dbReference type="NCBI Taxonomy" id="1712261"/>
    <lineage>
        <taxon>Bacteria</taxon>
        <taxon>Pseudomonadati</taxon>
        <taxon>Pseudomonadota</taxon>
        <taxon>Alphaproteobacteria</taxon>
        <taxon>Hyphomicrobiales</taxon>
        <taxon>Parvibaculaceae</taxon>
        <taxon>Pyruvatibacter</taxon>
    </lineage>
</organism>
<evidence type="ECO:0000256" key="5">
    <source>
        <dbReference type="HAMAP-Rule" id="MF_00472"/>
    </source>
</evidence>
<dbReference type="GO" id="GO:0102208">
    <property type="term" value="F:2-polyprenyl-6-hydroxyphenol methylase activity"/>
    <property type="evidence" value="ECO:0007669"/>
    <property type="project" value="UniProtKB-EC"/>
</dbReference>